<evidence type="ECO:0000256" key="1">
    <source>
        <dbReference type="ARBA" id="ARBA00004123"/>
    </source>
</evidence>
<gene>
    <name evidence="9" type="ORF">PBS001_LOCUS1667</name>
</gene>
<keyword evidence="6" id="KW-0779">Telomere</keyword>
<evidence type="ECO:0000256" key="7">
    <source>
        <dbReference type="ARBA" id="ARBA00023125"/>
    </source>
</evidence>
<evidence type="ECO:0000256" key="5">
    <source>
        <dbReference type="ARBA" id="ARBA00022454"/>
    </source>
</evidence>
<proteinExistence type="inferred from homology"/>
<dbReference type="PANTHER" id="PTHR14865">
    <property type="entry name" value="CST COMPLEX SUBUNIT CTC1"/>
    <property type="match status" value="1"/>
</dbReference>
<accession>A0ABN8CP92</accession>
<keyword evidence="8" id="KW-0539">Nucleus</keyword>
<comment type="caution">
    <text evidence="9">The sequence shown here is derived from an EMBL/GenBank/DDBJ whole genome shotgun (WGS) entry which is preliminary data.</text>
</comment>
<keyword evidence="10" id="KW-1185">Reference proteome</keyword>
<name>A0ABN8CP92_9STRA</name>
<organism evidence="9 10">
    <name type="scientific">Peronospora belbahrii</name>
    <dbReference type="NCBI Taxonomy" id="622444"/>
    <lineage>
        <taxon>Eukaryota</taxon>
        <taxon>Sar</taxon>
        <taxon>Stramenopiles</taxon>
        <taxon>Oomycota</taxon>
        <taxon>Peronosporomycetes</taxon>
        <taxon>Peronosporales</taxon>
        <taxon>Peronosporaceae</taxon>
        <taxon>Peronospora</taxon>
    </lineage>
</organism>
<comment type="subcellular location">
    <subcellularLocation>
        <location evidence="2">Chromosome</location>
        <location evidence="2">Telomere</location>
    </subcellularLocation>
    <subcellularLocation>
        <location evidence="1">Nucleus</location>
    </subcellularLocation>
</comment>
<dbReference type="Proteomes" id="UP001158986">
    <property type="component" value="Unassembled WGS sequence"/>
</dbReference>
<dbReference type="EMBL" id="CAKLCB010000089">
    <property type="protein sequence ID" value="CAH0514933.1"/>
    <property type="molecule type" value="Genomic_DNA"/>
</dbReference>
<comment type="similarity">
    <text evidence="3">Belongs to the CTC1 family.</text>
</comment>
<sequence>METNPVILQDTSSSMDIDIYTSSIVNLAGFLHCGTQLSNGDALYLCDRKNTMVPSSLLDPNPIVMDQLILVKKWVLVDKKSVENNVHGTLDSMFLEIHDKNPVLLLPRNDFDVRYTQNNVLQVLETNYQMKEPPMYTGSKSWAVSAAHLNTSKGDDQIVQSTTGNHKVVTVTKHRRRKRVHVVFGRVTTVSPISRQHDCDSSHFFVEIEGQRSGMDSTTQSAVNVMFVGVHNMRWHLFLRPGKMVLVTDLVKVFSRECEMFLLQTTHEDTCGPRFDADKGPMKTLVLVWDEPKSLRTNISEWINDSFDNFSNENMNRCSGKLLDYEGKVRRLLWDECIELQGHDETRVIVSLFRFPYEQELVRLRKGAIVRVCDAHVLRWPTPVGGRLVIGLCPRSHFVIAAYGDPSEPCLVTGTGSRPSKTHKKWAWLGEFHAQSTLLSIWILELLELLNAKFFFGKVNHVREKPSILSFPRIRRRQAAAQVAKKLGLSLSDDRAQVAMTLGALFLKCHSANANNCTTLQLPSRERMLTSKRALTIYELQMYGESKLSEKTEARSDGMRKSDDSQSMRVSAESLDWCLLLACIRGNIDSGDLEVCDRTGSMPLRLHSTETGMNLTGERGMYVIQNFDLMVEDYNQIKEIEHKDRVPMVFCMSCSVADLEFVSIHEDEPVADSRGEKTAPDAQEPQELVFLVTHVDALPLSSIRSAGLLAEYRVLHGVVCPIGEGLEVGCFIKSICMADILVNTEHTTWHIQKGGCYRVQALEVSKDRRSRISSQYGFEDLAVETSMDYWRRARIADDNNFLCFDSLEKFRGQIGGEPIISERPFQVYRVERGKMISIKVECKSFEHKRCNLHKICQQVDQDGNGLLVVPVKDNRRRWEATRILDAKHLVKHELMGITVSEYMAMSILGHFLQQSEEVAQVSSLLQHSLRSRSQQSNCDWKNVDEEPSMNTVQPNLHKPHLVSIVGIITKKKYYWRSDTQKQSFGSAVQAETSGVKRPRECYSSIAGGSTRRLRGIVYVRDLQYLDTVEIRVDASRFGVLGMLQRGDVVEFTKLQGFIARSSYKVFLSWGHLTAARLVSDRACFPARDAELFGSMPTTFLNDLYYASNIDRMLHRYAVGVMHIGYVLLKRKCVLCHQSLQLDTRRGCWKHAELQSDSKYLQDCTWKWQQMAPSDPMFQARTYMGTTVRCIIDDGSGQAELFLENDVAWELLMCTDGKRQRFADILSNHVDELSYFSGRTANGLFAMSKAEHEHEYYQNELRAFVLDAIPSLRSIVVLAQQFYNAKQKEGTSVLTFGKDIHITTKAVPLPKLEAKRVDQVHVRNELKRLLTRFQPNWSQGVEGGT</sequence>
<evidence type="ECO:0000256" key="4">
    <source>
        <dbReference type="ARBA" id="ARBA00016175"/>
    </source>
</evidence>
<evidence type="ECO:0000313" key="9">
    <source>
        <dbReference type="EMBL" id="CAH0514933.1"/>
    </source>
</evidence>
<keyword evidence="5" id="KW-0158">Chromosome</keyword>
<keyword evidence="7" id="KW-0238">DNA-binding</keyword>
<evidence type="ECO:0000313" key="10">
    <source>
        <dbReference type="Proteomes" id="UP001158986"/>
    </source>
</evidence>
<evidence type="ECO:0000256" key="6">
    <source>
        <dbReference type="ARBA" id="ARBA00022895"/>
    </source>
</evidence>
<dbReference type="PANTHER" id="PTHR14865:SF2">
    <property type="entry name" value="CST COMPLEX SUBUNIT CTC1"/>
    <property type="match status" value="1"/>
</dbReference>
<evidence type="ECO:0000256" key="3">
    <source>
        <dbReference type="ARBA" id="ARBA00006332"/>
    </source>
</evidence>
<evidence type="ECO:0000256" key="8">
    <source>
        <dbReference type="ARBA" id="ARBA00023242"/>
    </source>
</evidence>
<dbReference type="InterPro" id="IPR042617">
    <property type="entry name" value="CTC1-like"/>
</dbReference>
<reference evidence="9 10" key="1">
    <citation type="submission" date="2021-11" db="EMBL/GenBank/DDBJ databases">
        <authorList>
            <person name="Islam A."/>
            <person name="Islam S."/>
            <person name="Flora M.S."/>
            <person name="Rahman M."/>
            <person name="Ziaur R.M."/>
            <person name="Epstein J.H."/>
            <person name="Hassan M."/>
            <person name="Klassen M."/>
            <person name="Woodard K."/>
            <person name="Webb A."/>
            <person name="Webby R.J."/>
            <person name="El Zowalaty M.E."/>
        </authorList>
    </citation>
    <scope>NUCLEOTIDE SEQUENCE [LARGE SCALE GENOMIC DNA]</scope>
    <source>
        <strain evidence="9">Pbs1</strain>
    </source>
</reference>
<evidence type="ECO:0000256" key="2">
    <source>
        <dbReference type="ARBA" id="ARBA00004574"/>
    </source>
</evidence>
<protein>
    <recommendedName>
        <fullName evidence="4">CST complex subunit CTC1</fullName>
    </recommendedName>
</protein>